<evidence type="ECO:0000313" key="1">
    <source>
        <dbReference type="EMBL" id="MPM58318.1"/>
    </source>
</evidence>
<name>A0A645AZV1_9ZZZZ</name>
<protein>
    <submittedName>
        <fullName evidence="1">Uncharacterized protein</fullName>
    </submittedName>
</protein>
<accession>A0A645AZV1</accession>
<comment type="caution">
    <text evidence="1">The sequence shown here is derived from an EMBL/GenBank/DDBJ whole genome shotgun (WGS) entry which is preliminary data.</text>
</comment>
<organism evidence="1">
    <name type="scientific">bioreactor metagenome</name>
    <dbReference type="NCBI Taxonomy" id="1076179"/>
    <lineage>
        <taxon>unclassified sequences</taxon>
        <taxon>metagenomes</taxon>
        <taxon>ecological metagenomes</taxon>
    </lineage>
</organism>
<sequence>MYLFLNHKKKFIKYANKQLSQPNTELTTNVYYVTNIVNIILSIRHTIPILSDIPLPDDRYLPDDRQVAKVDAEYVHFCRFQLQH</sequence>
<proteinExistence type="predicted"/>
<reference evidence="1" key="1">
    <citation type="submission" date="2019-08" db="EMBL/GenBank/DDBJ databases">
        <authorList>
            <person name="Kucharzyk K."/>
            <person name="Murdoch R.W."/>
            <person name="Higgins S."/>
            <person name="Loffler F."/>
        </authorList>
    </citation>
    <scope>NUCLEOTIDE SEQUENCE</scope>
</reference>
<dbReference type="AlphaFoldDB" id="A0A645AZV1"/>
<dbReference type="EMBL" id="VSSQ01016701">
    <property type="protein sequence ID" value="MPM58318.1"/>
    <property type="molecule type" value="Genomic_DNA"/>
</dbReference>
<gene>
    <name evidence="1" type="ORF">SDC9_105149</name>
</gene>